<sequence length="201" mass="22571">MRAHPRASGTIRALTFLPVVTLMRVIVVGTSGSGKSTFASALATAAACPYIELDRLYWGPGWTAVPPAQFEHAVLAATTGDRWVADGNYSAVRDVLWSRATHVVWLNFGRWTVFSRVLRRTIGRGLMRTRLSHGNRESLRMAFCSRDSVLLWSYTTFTKNRVKFAGLRDDPKYAHLQWMEITEPSHTRAVIEMLARTGLCD</sequence>
<dbReference type="Gene3D" id="3.40.50.300">
    <property type="entry name" value="P-loop containing nucleotide triphosphate hydrolases"/>
    <property type="match status" value="1"/>
</dbReference>
<dbReference type="InterPro" id="IPR052922">
    <property type="entry name" value="Cytidylate_Kinase-2"/>
</dbReference>
<reference evidence="1" key="1">
    <citation type="submission" date="2006-05" db="EMBL/GenBank/DDBJ databases">
        <title>Complete sequence of chromosome 3 of Burkholderia cenocepacia AU 1054.</title>
        <authorList>
            <consortium name="US DOE Joint Genome Institute"/>
            <person name="Copeland A."/>
            <person name="Lucas S."/>
            <person name="Lapidus A."/>
            <person name="Barry K."/>
            <person name="Detter J.C."/>
            <person name="Glavina del Rio T."/>
            <person name="Hammon N."/>
            <person name="Israni S."/>
            <person name="Dalin E."/>
            <person name="Tice H."/>
            <person name="Pitluck S."/>
            <person name="Chain P."/>
            <person name="Malfatti S."/>
            <person name="Shin M."/>
            <person name="Vergez L."/>
            <person name="Schmutz J."/>
            <person name="Larimer F."/>
            <person name="Land M."/>
            <person name="Hauser L."/>
            <person name="Kyrpides N."/>
            <person name="Lykidis A."/>
            <person name="LiPuma J.J."/>
            <person name="Konstantinidis K."/>
            <person name="Tiedje J.M."/>
            <person name="Richardson P."/>
        </authorList>
    </citation>
    <scope>NUCLEOTIDE SEQUENCE [LARGE SCALE GENOMIC DNA]</scope>
    <source>
        <strain evidence="1">AU 1054</strain>
    </source>
</reference>
<dbReference type="HOGENOM" id="CLU_092618_1_1_4"/>
<keyword evidence="1" id="KW-0418">Kinase</keyword>
<dbReference type="PANTHER" id="PTHR37816:SF1">
    <property type="entry name" value="TOXIN"/>
    <property type="match status" value="1"/>
</dbReference>
<dbReference type="EMBL" id="CP000380">
    <property type="protein sequence ID" value="ABF81383.1"/>
    <property type="molecule type" value="Genomic_DNA"/>
</dbReference>
<accession>A0A0H2Y423</accession>
<organism evidence="1">
    <name type="scientific">Burkholderia orbicola (strain AU 1054)</name>
    <dbReference type="NCBI Taxonomy" id="331271"/>
    <lineage>
        <taxon>Bacteria</taxon>
        <taxon>Pseudomonadati</taxon>
        <taxon>Pseudomonadota</taxon>
        <taxon>Betaproteobacteria</taxon>
        <taxon>Burkholderiales</taxon>
        <taxon>Burkholderiaceae</taxon>
        <taxon>Burkholderia</taxon>
        <taxon>Burkholderia cepacia complex</taxon>
        <taxon>Burkholderia orbicola</taxon>
    </lineage>
</organism>
<evidence type="ECO:0000313" key="1">
    <source>
        <dbReference type="EMBL" id="ABF81383.1"/>
    </source>
</evidence>
<name>A0A0H2Y423_BURO1</name>
<protein>
    <submittedName>
        <fullName evidence="1">Adenylate kinase-like kinase</fullName>
    </submittedName>
</protein>
<dbReference type="GO" id="GO:0016301">
    <property type="term" value="F:kinase activity"/>
    <property type="evidence" value="ECO:0007669"/>
    <property type="project" value="UniProtKB-KW"/>
</dbReference>
<proteinExistence type="predicted"/>
<dbReference type="AlphaFoldDB" id="A0A0H2Y423"/>
<dbReference type="SUPFAM" id="SSF52540">
    <property type="entry name" value="P-loop containing nucleoside triphosphate hydrolases"/>
    <property type="match status" value="1"/>
</dbReference>
<keyword evidence="1" id="KW-0808">Transferase</keyword>
<dbReference type="PANTHER" id="PTHR37816">
    <property type="entry name" value="YALI0E33011P"/>
    <property type="match status" value="1"/>
</dbReference>
<dbReference type="InterPro" id="IPR027417">
    <property type="entry name" value="P-loop_NTPase"/>
</dbReference>
<gene>
    <name evidence="1" type="ordered locus">Bcen_6524</name>
</gene>